<evidence type="ECO:0000256" key="4">
    <source>
        <dbReference type="ARBA" id="ARBA00022692"/>
    </source>
</evidence>
<evidence type="ECO:0000256" key="7">
    <source>
        <dbReference type="ARBA" id="ARBA00022967"/>
    </source>
</evidence>
<dbReference type="Pfam" id="PF00690">
    <property type="entry name" value="Cation_ATPase_N"/>
    <property type="match status" value="1"/>
</dbReference>
<dbReference type="Proteomes" id="UP000077734">
    <property type="component" value="Unassembled WGS sequence"/>
</dbReference>
<dbReference type="SUPFAM" id="SSF81653">
    <property type="entry name" value="Calcium ATPase, transduction domain A"/>
    <property type="match status" value="1"/>
</dbReference>
<dbReference type="Pfam" id="PF13246">
    <property type="entry name" value="Cation_ATPase"/>
    <property type="match status" value="1"/>
</dbReference>
<organism evidence="10 11">
    <name type="scientific">Methylomonas koyamae</name>
    <dbReference type="NCBI Taxonomy" id="702114"/>
    <lineage>
        <taxon>Bacteria</taxon>
        <taxon>Pseudomonadati</taxon>
        <taxon>Pseudomonadota</taxon>
        <taxon>Gammaproteobacteria</taxon>
        <taxon>Methylococcales</taxon>
        <taxon>Methylococcaceae</taxon>
        <taxon>Methylomonas</taxon>
    </lineage>
</organism>
<keyword evidence="6" id="KW-0067">ATP-binding</keyword>
<dbReference type="Pfam" id="PF00689">
    <property type="entry name" value="Cation_ATPase_C"/>
    <property type="match status" value="1"/>
</dbReference>
<dbReference type="SUPFAM" id="SSF81660">
    <property type="entry name" value="Metal cation-transporting ATPase, ATP-binding domain N"/>
    <property type="match status" value="1"/>
</dbReference>
<accession>A0A291IIR9</accession>
<dbReference type="GO" id="GO:0005524">
    <property type="term" value="F:ATP binding"/>
    <property type="evidence" value="ECO:0007669"/>
    <property type="project" value="UniProtKB-KW"/>
</dbReference>
<dbReference type="Gene3D" id="3.40.1110.10">
    <property type="entry name" value="Calcium-transporting ATPase, cytoplasmic domain N"/>
    <property type="match status" value="1"/>
</dbReference>
<comment type="similarity">
    <text evidence="2">Belongs to the cation transport ATPase (P-type) (TC 3.A.3) family. Type IIA subfamily.</text>
</comment>
<dbReference type="GO" id="GO:0016887">
    <property type="term" value="F:ATP hydrolysis activity"/>
    <property type="evidence" value="ECO:0007669"/>
    <property type="project" value="InterPro"/>
</dbReference>
<keyword evidence="7" id="KW-1278">Translocase</keyword>
<dbReference type="Pfam" id="PF00122">
    <property type="entry name" value="E1-E2_ATPase"/>
    <property type="match status" value="1"/>
</dbReference>
<dbReference type="InterPro" id="IPR023214">
    <property type="entry name" value="HAD_sf"/>
</dbReference>
<gene>
    <name evidence="10" type="ORF">A1356_20225</name>
</gene>
<dbReference type="InterPro" id="IPR004014">
    <property type="entry name" value="ATPase_P-typ_cation-transptr_N"/>
</dbReference>
<evidence type="ECO:0000256" key="3">
    <source>
        <dbReference type="ARBA" id="ARBA00022475"/>
    </source>
</evidence>
<dbReference type="GO" id="GO:0019829">
    <property type="term" value="F:ATPase-coupled monoatomic cation transmembrane transporter activity"/>
    <property type="evidence" value="ECO:0007669"/>
    <property type="project" value="TreeGrafter"/>
</dbReference>
<dbReference type="InterPro" id="IPR050510">
    <property type="entry name" value="Cation_transp_ATPase_P-type"/>
</dbReference>
<keyword evidence="5" id="KW-0547">Nucleotide-binding</keyword>
<dbReference type="PRINTS" id="PR00120">
    <property type="entry name" value="HATPASE"/>
</dbReference>
<reference evidence="10 11" key="1">
    <citation type="submission" date="2016-03" db="EMBL/GenBank/DDBJ databases">
        <authorList>
            <person name="Heylen K."/>
            <person name="De Vos P."/>
            <person name="Vekeman B."/>
        </authorList>
    </citation>
    <scope>NUCLEOTIDE SEQUENCE [LARGE SCALE GENOMIC DNA]</scope>
    <source>
        <strain evidence="10 11">R-49807</strain>
    </source>
</reference>
<dbReference type="NCBIfam" id="TIGR01494">
    <property type="entry name" value="ATPase_P-type"/>
    <property type="match status" value="3"/>
</dbReference>
<dbReference type="InterPro" id="IPR008250">
    <property type="entry name" value="ATPase_P-typ_transduc_dom_A_sf"/>
</dbReference>
<dbReference type="PANTHER" id="PTHR43294">
    <property type="entry name" value="SODIUM/POTASSIUM-TRANSPORTING ATPASE SUBUNIT ALPHA"/>
    <property type="match status" value="1"/>
</dbReference>
<dbReference type="SFLD" id="SFLDS00003">
    <property type="entry name" value="Haloacid_Dehalogenase"/>
    <property type="match status" value="1"/>
</dbReference>
<dbReference type="SMART" id="SM00831">
    <property type="entry name" value="Cation_ATPase_N"/>
    <property type="match status" value="1"/>
</dbReference>
<dbReference type="FunFam" id="3.40.50.1000:FF:000083">
    <property type="entry name" value="Sodium/potassium-transporting ATPase subunit alpha"/>
    <property type="match status" value="1"/>
</dbReference>
<dbReference type="AlphaFoldDB" id="A0A291IIR9"/>
<dbReference type="InterPro" id="IPR001757">
    <property type="entry name" value="P_typ_ATPase"/>
</dbReference>
<dbReference type="Gene3D" id="2.70.150.10">
    <property type="entry name" value="Calcium-transporting ATPase, cytoplasmic transduction domain A"/>
    <property type="match status" value="1"/>
</dbReference>
<evidence type="ECO:0000256" key="1">
    <source>
        <dbReference type="ARBA" id="ARBA00004651"/>
    </source>
</evidence>
<dbReference type="EMBL" id="LUUL01000132">
    <property type="protein sequence ID" value="OAI21893.1"/>
    <property type="molecule type" value="Genomic_DNA"/>
</dbReference>
<keyword evidence="8" id="KW-1133">Transmembrane helix</keyword>
<dbReference type="Gene3D" id="1.20.1110.10">
    <property type="entry name" value="Calcium-transporting ATPase, transmembrane domain"/>
    <property type="match status" value="1"/>
</dbReference>
<dbReference type="InterPro" id="IPR059000">
    <property type="entry name" value="ATPase_P-type_domA"/>
</dbReference>
<dbReference type="InterPro" id="IPR023298">
    <property type="entry name" value="ATPase_P-typ_TM_dom_sf"/>
</dbReference>
<dbReference type="GO" id="GO:0005886">
    <property type="term" value="C:plasma membrane"/>
    <property type="evidence" value="ECO:0007669"/>
    <property type="project" value="UniProtKB-SubCell"/>
</dbReference>
<dbReference type="SFLD" id="SFLDF00027">
    <property type="entry name" value="p-type_atpase"/>
    <property type="match status" value="1"/>
</dbReference>
<dbReference type="InterPro" id="IPR018303">
    <property type="entry name" value="ATPase_P-typ_P_site"/>
</dbReference>
<evidence type="ECO:0000313" key="11">
    <source>
        <dbReference type="Proteomes" id="UP000077734"/>
    </source>
</evidence>
<evidence type="ECO:0000256" key="6">
    <source>
        <dbReference type="ARBA" id="ARBA00022840"/>
    </source>
</evidence>
<dbReference type="GO" id="GO:1902600">
    <property type="term" value="P:proton transmembrane transport"/>
    <property type="evidence" value="ECO:0007669"/>
    <property type="project" value="TreeGrafter"/>
</dbReference>
<dbReference type="InterPro" id="IPR006068">
    <property type="entry name" value="ATPase_P-typ_cation-transptr_C"/>
</dbReference>
<dbReference type="Gene3D" id="3.40.50.1000">
    <property type="entry name" value="HAD superfamily/HAD-like"/>
    <property type="match status" value="1"/>
</dbReference>
<evidence type="ECO:0000256" key="2">
    <source>
        <dbReference type="ARBA" id="ARBA00005675"/>
    </source>
</evidence>
<dbReference type="KEGG" id="mko:MKLM6_1962"/>
<dbReference type="InterPro" id="IPR044492">
    <property type="entry name" value="P_typ_ATPase_HD_dom"/>
</dbReference>
<comment type="subcellular location">
    <subcellularLocation>
        <location evidence="1">Cell membrane</location>
        <topology evidence="1">Multi-pass membrane protein</topology>
    </subcellularLocation>
</comment>
<keyword evidence="9" id="KW-0472">Membrane</keyword>
<dbReference type="RefSeq" id="WP_064030042.1">
    <property type="nucleotide sequence ID" value="NZ_CP023669.1"/>
</dbReference>
<comment type="caution">
    <text evidence="10">The sequence shown here is derived from an EMBL/GenBank/DDBJ whole genome shotgun (WGS) entry which is preliminary data.</text>
</comment>
<sequence>MKIHHLTAAEALESLGSSMNGLDDAMIEGRLREFGFNRIEETRKPPALLLFAREFLHFFALILWLAAGLAFFAEAQQPGEGMQTLAYAILGVIAINGCFSFWQRRQAEQAIAALQKLLPHQVKVIRDGELSLVYADELAPGDLLVLQEGDNVPADCRLVEAFSLRVNNATITGESLPKGRDAQPSAAEDIGQSRNILLAGTSVVAGEGKAVVFATGMHTEFGKIAHTLKTTVKSQSPLQKQIARLSRFVALLALALGVAFFFIGQAIGLTFWENFIFAIGLIVANVPEGLLPTVTLSLAMATQRMAKRNALIRNLPSVETLGSTTVICTDKTGTLTENRMAVKQLFLDGRHCGPEQLDRHSLQQHAAFLACAALCHNLKRIEGSTPLGDPMEIALADMAHAQGMRIDYPKIGEVPFDTDRKRMSTLHDTPVGTMLFCKGALEMVLPLCRQIAAGNRIETLDDGHRQQLAKALQTMADQGLRVLALAYRPLPEQLPEDPEQSLILAGLVGLEDPPRPEVAAAIGQCHRAGIKVVMVTGDHPHTAVAIARQIGLVRSEHPQVIVGDKLKKLTPSQLQVALDAPEIVFARVGADQKMQIVAALQRKQHVVAVTGDGVNDAPALKKADIGIAMGKAGTDVAKEAADMILLDDNFASIVAAIEEGRAVFDNIRKFLTYILTSNIPEVVPYLAFVLFKIPLPLTIIQILAVDLGTDMLPALGLGAEKPDSAVMEQPPRSQKETLIDWRLLARAYGFLGLLEAVAAMAAFFFVLERGGWEYGQILHGRQPLYLQATTACLSAIIVMQIANVFICKQRQHGLLGTALLDNKLILSGILLEIGLILAIVYTPWGNALFGAAPIGGEVWLFALPFALGMLALEEGRKWLVRRFKLFPLRAEPARLRITGRVRTGR</sequence>
<dbReference type="PRINTS" id="PR00119">
    <property type="entry name" value="CATATPASE"/>
</dbReference>
<evidence type="ECO:0000256" key="9">
    <source>
        <dbReference type="ARBA" id="ARBA00023136"/>
    </source>
</evidence>
<dbReference type="GO" id="GO:0015662">
    <property type="term" value="F:P-type ion transporter activity"/>
    <property type="evidence" value="ECO:0007669"/>
    <property type="project" value="UniProtKB-ARBA"/>
</dbReference>
<dbReference type="InterPro" id="IPR023299">
    <property type="entry name" value="ATPase_P-typ_cyto_dom_N"/>
</dbReference>
<keyword evidence="3" id="KW-1003">Cell membrane</keyword>
<evidence type="ECO:0000256" key="8">
    <source>
        <dbReference type="ARBA" id="ARBA00022989"/>
    </source>
</evidence>
<dbReference type="SUPFAM" id="SSF56784">
    <property type="entry name" value="HAD-like"/>
    <property type="match status" value="1"/>
</dbReference>
<evidence type="ECO:0000256" key="5">
    <source>
        <dbReference type="ARBA" id="ARBA00022741"/>
    </source>
</evidence>
<name>A0A291IIR9_9GAMM</name>
<dbReference type="SFLD" id="SFLDG00002">
    <property type="entry name" value="C1.7:_P-type_atpase_like"/>
    <property type="match status" value="1"/>
</dbReference>
<dbReference type="SUPFAM" id="SSF81665">
    <property type="entry name" value="Calcium ATPase, transmembrane domain M"/>
    <property type="match status" value="1"/>
</dbReference>
<keyword evidence="4" id="KW-0812">Transmembrane</keyword>
<dbReference type="PANTHER" id="PTHR43294:SF21">
    <property type="entry name" value="CATION TRANSPORTING ATPASE"/>
    <property type="match status" value="1"/>
</dbReference>
<protein>
    <submittedName>
        <fullName evidence="10">ATPase</fullName>
    </submittedName>
</protein>
<dbReference type="InterPro" id="IPR036412">
    <property type="entry name" value="HAD-like_sf"/>
</dbReference>
<dbReference type="Pfam" id="PF08282">
    <property type="entry name" value="Hydrolase_3"/>
    <property type="match status" value="1"/>
</dbReference>
<dbReference type="PROSITE" id="PS00154">
    <property type="entry name" value="ATPASE_E1_E2"/>
    <property type="match status" value="1"/>
</dbReference>
<keyword evidence="11" id="KW-1185">Reference proteome</keyword>
<evidence type="ECO:0000313" key="10">
    <source>
        <dbReference type="EMBL" id="OAI21893.1"/>
    </source>
</evidence>
<proteinExistence type="inferred from homology"/>